<organism evidence="2 3">
    <name type="scientific">Colocasia esculenta</name>
    <name type="common">Wild taro</name>
    <name type="synonym">Arum esculentum</name>
    <dbReference type="NCBI Taxonomy" id="4460"/>
    <lineage>
        <taxon>Eukaryota</taxon>
        <taxon>Viridiplantae</taxon>
        <taxon>Streptophyta</taxon>
        <taxon>Embryophyta</taxon>
        <taxon>Tracheophyta</taxon>
        <taxon>Spermatophyta</taxon>
        <taxon>Magnoliopsida</taxon>
        <taxon>Liliopsida</taxon>
        <taxon>Araceae</taxon>
        <taxon>Aroideae</taxon>
        <taxon>Colocasieae</taxon>
        <taxon>Colocasia</taxon>
    </lineage>
</organism>
<reference evidence="2" key="1">
    <citation type="submission" date="2017-07" db="EMBL/GenBank/DDBJ databases">
        <title>Taro Niue Genome Assembly and Annotation.</title>
        <authorList>
            <person name="Atibalentja N."/>
            <person name="Keating K."/>
            <person name="Fields C.J."/>
        </authorList>
    </citation>
    <scope>NUCLEOTIDE SEQUENCE</scope>
    <source>
        <strain evidence="2">Niue_2</strain>
        <tissue evidence="2">Leaf</tissue>
    </source>
</reference>
<dbReference type="Proteomes" id="UP000652761">
    <property type="component" value="Unassembled WGS sequence"/>
</dbReference>
<evidence type="ECO:0000313" key="2">
    <source>
        <dbReference type="EMBL" id="MQL68612.1"/>
    </source>
</evidence>
<feature type="region of interest" description="Disordered" evidence="1">
    <location>
        <begin position="81"/>
        <end position="100"/>
    </location>
</feature>
<dbReference type="AlphaFoldDB" id="A0A843T8H9"/>
<protein>
    <submittedName>
        <fullName evidence="2">Uncharacterized protein</fullName>
    </submittedName>
</protein>
<sequence length="100" mass="11235">MNSITCWGRVEELLVAGEQEIKHTKLIFFPFLSALTCANHPLGVDQRSSWWLESKRSSIPSSSSSPFRLLRPMQTIPLESTIGDYEVHEEEQVEDGNASG</sequence>
<accession>A0A843T8H9</accession>
<comment type="caution">
    <text evidence="2">The sequence shown here is derived from an EMBL/GenBank/DDBJ whole genome shotgun (WGS) entry which is preliminary data.</text>
</comment>
<keyword evidence="3" id="KW-1185">Reference proteome</keyword>
<name>A0A843T8H9_COLES</name>
<gene>
    <name evidence="2" type="ORF">Taro_000895</name>
</gene>
<evidence type="ECO:0000313" key="3">
    <source>
        <dbReference type="Proteomes" id="UP000652761"/>
    </source>
</evidence>
<dbReference type="EMBL" id="NMUH01000017">
    <property type="protein sequence ID" value="MQL68612.1"/>
    <property type="molecule type" value="Genomic_DNA"/>
</dbReference>
<evidence type="ECO:0000256" key="1">
    <source>
        <dbReference type="SAM" id="MobiDB-lite"/>
    </source>
</evidence>
<proteinExistence type="predicted"/>